<proteinExistence type="predicted"/>
<dbReference type="AlphaFoldDB" id="A0A6P1M8G6"/>
<dbReference type="EMBL" id="CP047591">
    <property type="protein sequence ID" value="QHI71019.1"/>
    <property type="molecule type" value="Genomic_DNA"/>
</dbReference>
<dbReference type="RefSeq" id="WP_162360797.1">
    <property type="nucleotide sequence ID" value="NZ_CP047591.1"/>
</dbReference>
<sequence length="85" mass="9223">MNQTDATSEDIIKDTLKSTATTEINDNGVTVTINKESYTEPVAGTSADPTGTNGSYEFTVTVSKGSQTQKTEKRQLQLRQQLLPV</sequence>
<feature type="region of interest" description="Disordered" evidence="1">
    <location>
        <begin position="63"/>
        <end position="85"/>
    </location>
</feature>
<organism evidence="2 3">
    <name type="scientific">Aminipila terrae</name>
    <dbReference type="NCBI Taxonomy" id="2697030"/>
    <lineage>
        <taxon>Bacteria</taxon>
        <taxon>Bacillati</taxon>
        <taxon>Bacillota</taxon>
        <taxon>Clostridia</taxon>
        <taxon>Peptostreptococcales</taxon>
        <taxon>Anaerovoracaceae</taxon>
        <taxon>Aminipila</taxon>
    </lineage>
</organism>
<evidence type="ECO:0000256" key="1">
    <source>
        <dbReference type="SAM" id="MobiDB-lite"/>
    </source>
</evidence>
<dbReference type="Proteomes" id="UP000463883">
    <property type="component" value="Chromosome"/>
</dbReference>
<evidence type="ECO:0000313" key="3">
    <source>
        <dbReference type="Proteomes" id="UP000463883"/>
    </source>
</evidence>
<protein>
    <submittedName>
        <fullName evidence="2">Uncharacterized protein</fullName>
    </submittedName>
</protein>
<keyword evidence="3" id="KW-1185">Reference proteome</keyword>
<evidence type="ECO:0000313" key="2">
    <source>
        <dbReference type="EMBL" id="QHI71019.1"/>
    </source>
</evidence>
<accession>A0A6P1M8G6</accession>
<dbReference type="KEGG" id="amic:Ami3637_00240"/>
<name>A0A6P1M8G6_9FIRM</name>
<gene>
    <name evidence="2" type="ORF">Ami3637_00240</name>
</gene>
<reference evidence="2 3" key="1">
    <citation type="submission" date="2020-01" db="EMBL/GenBank/DDBJ databases">
        <title>Genomic analysis of Aminipila sp. CBA3637.</title>
        <authorList>
            <person name="Kim Y.B."/>
            <person name="Roh S.W."/>
        </authorList>
    </citation>
    <scope>NUCLEOTIDE SEQUENCE [LARGE SCALE GENOMIC DNA]</scope>
    <source>
        <strain evidence="2 3">CBA3637</strain>
    </source>
</reference>